<dbReference type="InterPro" id="IPR038592">
    <property type="entry name" value="CheD-like_sf"/>
</dbReference>
<dbReference type="Proteomes" id="UP000420562">
    <property type="component" value="Unassembled WGS sequence"/>
</dbReference>
<dbReference type="EC" id="3.5.1.44" evidence="3"/>
<keyword evidence="2 3" id="KW-0378">Hydrolase</keyword>
<evidence type="ECO:0000256" key="1">
    <source>
        <dbReference type="ARBA" id="ARBA00022500"/>
    </source>
</evidence>
<dbReference type="EMBL" id="VZQZ01000004">
    <property type="protein sequence ID" value="KAB0665833.1"/>
    <property type="molecule type" value="Genomic_DNA"/>
</dbReference>
<evidence type="ECO:0000313" key="5">
    <source>
        <dbReference type="Proteomes" id="UP000420562"/>
    </source>
</evidence>
<dbReference type="RefSeq" id="WP_151128259.1">
    <property type="nucleotide sequence ID" value="NZ_VZQZ01000004.1"/>
</dbReference>
<dbReference type="AlphaFoldDB" id="A0A7J4ZRU1"/>
<keyword evidence="1 3" id="KW-0145">Chemotaxis</keyword>
<sequence>MNKEDSTNRHFLFPGTLFADARDYQISTVLGSCVSVCLWDTVTHVGGMNHFMLPLWNGEGLATPRYGNIAMEKLLHKMLALGCVKKHLVAKIFGGANVNGTGNGNEIFMIGDRNVILANQLLDEYAIPIKACDVGGRLGRKIVMQTGTGVVWVGKHKVTAQAP</sequence>
<dbReference type="GO" id="GO:0050568">
    <property type="term" value="F:protein-glutamine glutaminase activity"/>
    <property type="evidence" value="ECO:0007669"/>
    <property type="project" value="UniProtKB-UniRule"/>
</dbReference>
<keyword evidence="5" id="KW-1185">Reference proteome</keyword>
<dbReference type="SUPFAM" id="SSF64438">
    <property type="entry name" value="CNF1/YfiH-like putative cysteine hydrolases"/>
    <property type="match status" value="1"/>
</dbReference>
<dbReference type="HAMAP" id="MF_01440">
    <property type="entry name" value="CheD"/>
    <property type="match status" value="1"/>
</dbReference>
<evidence type="ECO:0000256" key="2">
    <source>
        <dbReference type="ARBA" id="ARBA00022801"/>
    </source>
</evidence>
<dbReference type="InterPro" id="IPR011324">
    <property type="entry name" value="Cytotoxic_necrot_fac-like_cat"/>
</dbReference>
<proteinExistence type="inferred from homology"/>
<evidence type="ECO:0000256" key="3">
    <source>
        <dbReference type="HAMAP-Rule" id="MF_01440"/>
    </source>
</evidence>
<dbReference type="GO" id="GO:0006935">
    <property type="term" value="P:chemotaxis"/>
    <property type="evidence" value="ECO:0007669"/>
    <property type="project" value="UniProtKB-UniRule"/>
</dbReference>
<name>A0A7J4ZRU1_9BACT</name>
<dbReference type="Gene3D" id="3.30.1330.200">
    <property type="match status" value="1"/>
</dbReference>
<dbReference type="Pfam" id="PF03975">
    <property type="entry name" value="CheD"/>
    <property type="match status" value="1"/>
</dbReference>
<reference evidence="4 5" key="1">
    <citation type="submission" date="2019-09" db="EMBL/GenBank/DDBJ databases">
        <title>Geobacter sp. Red96, a novel strain isolated from paddy soil.</title>
        <authorList>
            <person name="Xu Z."/>
            <person name="Masuda Y."/>
            <person name="Itoh H."/>
            <person name="Senoo K."/>
        </authorList>
    </citation>
    <scope>NUCLEOTIDE SEQUENCE [LARGE SCALE GENOMIC DNA]</scope>
    <source>
        <strain evidence="4 5">Red96</strain>
    </source>
</reference>
<comment type="similarity">
    <text evidence="3">Belongs to the CheD family.</text>
</comment>
<organism evidence="4 5">
    <name type="scientific">Oryzomonas japonica</name>
    <dbReference type="NCBI Taxonomy" id="2603858"/>
    <lineage>
        <taxon>Bacteria</taxon>
        <taxon>Pseudomonadati</taxon>
        <taxon>Thermodesulfobacteriota</taxon>
        <taxon>Desulfuromonadia</taxon>
        <taxon>Geobacterales</taxon>
        <taxon>Geobacteraceae</taxon>
        <taxon>Oryzomonas</taxon>
    </lineage>
</organism>
<comment type="catalytic activity">
    <reaction evidence="3">
        <text>L-glutaminyl-[protein] + H2O = L-glutamyl-[protein] + NH4(+)</text>
        <dbReference type="Rhea" id="RHEA:16441"/>
        <dbReference type="Rhea" id="RHEA-COMP:10207"/>
        <dbReference type="Rhea" id="RHEA-COMP:10208"/>
        <dbReference type="ChEBI" id="CHEBI:15377"/>
        <dbReference type="ChEBI" id="CHEBI:28938"/>
        <dbReference type="ChEBI" id="CHEBI:29973"/>
        <dbReference type="ChEBI" id="CHEBI:30011"/>
        <dbReference type="EC" id="3.5.1.44"/>
    </reaction>
</comment>
<evidence type="ECO:0000313" key="4">
    <source>
        <dbReference type="EMBL" id="KAB0665833.1"/>
    </source>
</evidence>
<comment type="caution">
    <text evidence="4">The sequence shown here is derived from an EMBL/GenBank/DDBJ whole genome shotgun (WGS) entry which is preliminary data.</text>
</comment>
<comment type="function">
    <text evidence="3">Probably deamidates glutamine residues to glutamate on methyl-accepting chemotaxis receptors (MCPs), playing an important role in chemotaxis.</text>
</comment>
<dbReference type="PANTHER" id="PTHR35147">
    <property type="entry name" value="CHEMORECEPTOR GLUTAMINE DEAMIDASE CHED-RELATED"/>
    <property type="match status" value="1"/>
</dbReference>
<dbReference type="PANTHER" id="PTHR35147:SF3">
    <property type="entry name" value="CHEMORECEPTOR GLUTAMINE DEAMIDASE CHED 1-RELATED"/>
    <property type="match status" value="1"/>
</dbReference>
<protein>
    <recommendedName>
        <fullName evidence="3">Probable chemoreceptor glutamine deamidase CheD</fullName>
        <ecNumber evidence="3">3.5.1.44</ecNumber>
    </recommendedName>
</protein>
<accession>A0A7J4ZRU1</accession>
<dbReference type="CDD" id="cd16352">
    <property type="entry name" value="CheD"/>
    <property type="match status" value="1"/>
</dbReference>
<dbReference type="InterPro" id="IPR005659">
    <property type="entry name" value="Chemorcpt_Glu_NH3ase_CheD"/>
</dbReference>
<gene>
    <name evidence="3" type="primary">cheD</name>
    <name evidence="4" type="ORF">F6V25_08985</name>
</gene>